<dbReference type="RefSeq" id="WP_184659135.1">
    <property type="nucleotide sequence ID" value="NZ_CP031518.1"/>
</dbReference>
<dbReference type="AlphaFoldDB" id="A0A7W8G945"/>
<gene>
    <name evidence="2" type="ORF">HNP76_001517</name>
</gene>
<dbReference type="Proteomes" id="UP000518887">
    <property type="component" value="Unassembled WGS sequence"/>
</dbReference>
<name>A0A7W8G945_9SPIR</name>
<dbReference type="SUPFAM" id="SSF55073">
    <property type="entry name" value="Nucleotide cyclase"/>
    <property type="match status" value="1"/>
</dbReference>
<reference evidence="2 3" key="1">
    <citation type="submission" date="2020-08" db="EMBL/GenBank/DDBJ databases">
        <title>Genomic Encyclopedia of Type Strains, Phase IV (KMG-IV): sequencing the most valuable type-strain genomes for metagenomic binning, comparative biology and taxonomic classification.</title>
        <authorList>
            <person name="Goeker M."/>
        </authorList>
    </citation>
    <scope>NUCLEOTIDE SEQUENCE [LARGE SCALE GENOMIC DNA]</scope>
    <source>
        <strain evidence="2 3">DSM 103462</strain>
    </source>
</reference>
<dbReference type="EMBL" id="JACHFQ010000004">
    <property type="protein sequence ID" value="MBB5226149.1"/>
    <property type="molecule type" value="Genomic_DNA"/>
</dbReference>
<evidence type="ECO:0000256" key="1">
    <source>
        <dbReference type="SAM" id="Phobius"/>
    </source>
</evidence>
<keyword evidence="1" id="KW-0812">Transmembrane</keyword>
<protein>
    <submittedName>
        <fullName evidence="2">Class 3 adenylate cyclase</fullName>
    </submittedName>
</protein>
<organism evidence="2 3">
    <name type="scientific">Treponema ruminis</name>
    <dbReference type="NCBI Taxonomy" id="744515"/>
    <lineage>
        <taxon>Bacteria</taxon>
        <taxon>Pseudomonadati</taxon>
        <taxon>Spirochaetota</taxon>
        <taxon>Spirochaetia</taxon>
        <taxon>Spirochaetales</taxon>
        <taxon>Treponemataceae</taxon>
        <taxon>Treponema</taxon>
    </lineage>
</organism>
<proteinExistence type="predicted"/>
<keyword evidence="1" id="KW-0472">Membrane</keyword>
<evidence type="ECO:0000313" key="2">
    <source>
        <dbReference type="EMBL" id="MBB5226149.1"/>
    </source>
</evidence>
<sequence>MKKVFYVFSLIFAVGISSLLFFTSSDQKISLYLQKFMPERKPSLPLVLVPLSDSDFMDDFDPLSAQSKENIRILARELGCKDVLFDADDKNSFVYIDSMVEKVKAGVEKKAPLMNFKIVFPSKDLSGADTKTPPAFKNINSKNLPYSCHLVAKKEGKYYANQAFSQVLALTGSPMISLSDSALLLKNLSLRDGSSLTSLKIRRLSDGSVLLKYPGKSWKDYDNVPFFKFYKLYMLENELKEKLTSMSAQGFFCELKSESPLDVLNSALRARNSRNENEYIFYKKKFFVLMSAFLSGNQERALCEASSSEENLNSIKESFDSCRKLFSEIETLRVKLSDSIQNSFCLFAICSDSQTDFISTPFDRHFPASLLSYVLMNMVLARDFIFFCPKLISLALALIFCLLFAFAAYRIRKNLLMIAFSLFSILFLLAAVIFVLIQFSLFTGLSVPLASGLILAILLNQRQFKESKEKSLALSQAFSQPLPPVLLKKIKAHPFESMISGEKIELSLLSSSIRALDSLKSLLNEGQFVAFMNYYFEKISSASLKFDGIIESYRDDQLISVFGAPVFDEKHCDSAVNAAREMKNLDEVMNSEIRNFSKFPKPDGMNDDLYTAFFILDHNCIKIQTDVGIWSGQAFCACMGSDSRKSYRIADSSWKNALELKNFSAKIEASGIIIDENTADSVKNDYILRNICSFDDENPQPVCEVLDSLAADDDKLWNYANYWNQAVALAEKGEKSKALAIFLKLAEGRPNDKIARYSIKQLNMVE</sequence>
<keyword evidence="3" id="KW-1185">Reference proteome</keyword>
<feature type="transmembrane region" description="Helical" evidence="1">
    <location>
        <begin position="441"/>
        <end position="460"/>
    </location>
</feature>
<keyword evidence="1" id="KW-1133">Transmembrane helix</keyword>
<feature type="transmembrane region" description="Helical" evidence="1">
    <location>
        <begin position="384"/>
        <end position="408"/>
    </location>
</feature>
<dbReference type="InterPro" id="IPR029787">
    <property type="entry name" value="Nucleotide_cyclase"/>
</dbReference>
<evidence type="ECO:0000313" key="3">
    <source>
        <dbReference type="Proteomes" id="UP000518887"/>
    </source>
</evidence>
<dbReference type="Gene3D" id="3.30.70.1230">
    <property type="entry name" value="Nucleotide cyclase"/>
    <property type="match status" value="1"/>
</dbReference>
<comment type="caution">
    <text evidence="2">The sequence shown here is derived from an EMBL/GenBank/DDBJ whole genome shotgun (WGS) entry which is preliminary data.</text>
</comment>
<feature type="transmembrane region" description="Helical" evidence="1">
    <location>
        <begin position="415"/>
        <end position="435"/>
    </location>
</feature>
<accession>A0A7W8G945</accession>